<reference evidence="2 3" key="1">
    <citation type="submission" date="2015-09" db="EMBL/GenBank/DDBJ databases">
        <title>Sorangium comparison.</title>
        <authorList>
            <person name="Zaburannyi N."/>
            <person name="Bunk B."/>
            <person name="Overmann J."/>
            <person name="Mueller R."/>
        </authorList>
    </citation>
    <scope>NUCLEOTIDE SEQUENCE [LARGE SCALE GENOMIC DNA]</scope>
    <source>
        <strain evidence="2 3">So ceGT47</strain>
    </source>
</reference>
<name>A0A4P2QCQ0_SORCE</name>
<dbReference type="EMBL" id="CP012670">
    <property type="protein sequence ID" value="AUX27106.1"/>
    <property type="molecule type" value="Genomic_DNA"/>
</dbReference>
<dbReference type="Proteomes" id="UP000295781">
    <property type="component" value="Chromosome"/>
</dbReference>
<evidence type="ECO:0000313" key="3">
    <source>
        <dbReference type="Proteomes" id="UP000295781"/>
    </source>
</evidence>
<keyword evidence="1" id="KW-0732">Signal</keyword>
<gene>
    <name evidence="2" type="ORF">SOCEGT47_076850</name>
</gene>
<accession>A0A4P2QCQ0</accession>
<sequence length="120" mass="12546">MFMISNRMRLVAASLTGALAVHVALAACSDESAGSSASSGGVAHAQTSPSQPACLQWQVQGFMPKSYAQATIPYPNPDSPPDNVVVRPVVEAFDLPEGWEPFAGDSFGSILARQCIKPAL</sequence>
<evidence type="ECO:0000256" key="1">
    <source>
        <dbReference type="SAM" id="SignalP"/>
    </source>
</evidence>
<dbReference type="AlphaFoldDB" id="A0A4P2QCQ0"/>
<evidence type="ECO:0000313" key="2">
    <source>
        <dbReference type="EMBL" id="AUX27106.1"/>
    </source>
</evidence>
<feature type="signal peptide" evidence="1">
    <location>
        <begin position="1"/>
        <end position="26"/>
    </location>
</feature>
<dbReference type="RefSeq" id="WP_129355168.1">
    <property type="nucleotide sequence ID" value="NZ_CP012670.1"/>
</dbReference>
<organism evidence="2 3">
    <name type="scientific">Sorangium cellulosum</name>
    <name type="common">Polyangium cellulosum</name>
    <dbReference type="NCBI Taxonomy" id="56"/>
    <lineage>
        <taxon>Bacteria</taxon>
        <taxon>Pseudomonadati</taxon>
        <taxon>Myxococcota</taxon>
        <taxon>Polyangia</taxon>
        <taxon>Polyangiales</taxon>
        <taxon>Polyangiaceae</taxon>
        <taxon>Sorangium</taxon>
    </lineage>
</organism>
<protein>
    <recommendedName>
        <fullName evidence="4">Secreted protein</fullName>
    </recommendedName>
</protein>
<feature type="chain" id="PRO_5020940653" description="Secreted protein" evidence="1">
    <location>
        <begin position="27"/>
        <end position="120"/>
    </location>
</feature>
<proteinExistence type="predicted"/>
<dbReference type="PROSITE" id="PS51257">
    <property type="entry name" value="PROKAR_LIPOPROTEIN"/>
    <property type="match status" value="1"/>
</dbReference>
<evidence type="ECO:0008006" key="4">
    <source>
        <dbReference type="Google" id="ProtNLM"/>
    </source>
</evidence>